<accession>A0A0P0XL58</accession>
<evidence type="ECO:0007829" key="4">
    <source>
        <dbReference type="PeptideAtlas" id="A0A0P0XL58"/>
    </source>
</evidence>
<dbReference type="SMR" id="A0A0P0XL58"/>
<dbReference type="EMBL" id="AP014965">
    <property type="protein sequence ID" value="BAT07445.1"/>
    <property type="molecule type" value="Genomic_DNA"/>
</dbReference>
<dbReference type="Gramene" id="Os09t0322200-01">
    <property type="protein sequence ID" value="Os09t0322200-01"/>
    <property type="gene ID" value="Os09g0322200"/>
</dbReference>
<feature type="domain" description="DUF4743" evidence="1">
    <location>
        <begin position="78"/>
        <end position="195"/>
    </location>
</feature>
<protein>
    <submittedName>
        <fullName evidence="2">Os09g0322200 protein</fullName>
    </submittedName>
</protein>
<keyword evidence="3" id="KW-1185">Reference proteome</keyword>
<dbReference type="FunFam" id="3.30.750.160:FF:000001">
    <property type="entry name" value="Nudix hydrolase 20, chloroplastic"/>
    <property type="match status" value="1"/>
</dbReference>
<evidence type="ECO:0007829" key="5">
    <source>
        <dbReference type="ProteomicsDB" id="A0A0P0XL58"/>
    </source>
</evidence>
<evidence type="ECO:0000259" key="1">
    <source>
        <dbReference type="Pfam" id="PF15916"/>
    </source>
</evidence>
<keyword evidence="4 5" id="KW-1267">Proteomics identification</keyword>
<dbReference type="Gene3D" id="3.30.750.160">
    <property type="match status" value="1"/>
</dbReference>
<dbReference type="InParanoid" id="A0A0P0XL58"/>
<reference evidence="3" key="1">
    <citation type="journal article" date="2005" name="Nature">
        <title>The map-based sequence of the rice genome.</title>
        <authorList>
            <consortium name="International rice genome sequencing project (IRGSP)"/>
            <person name="Matsumoto T."/>
            <person name="Wu J."/>
            <person name="Kanamori H."/>
            <person name="Katayose Y."/>
            <person name="Fujisawa M."/>
            <person name="Namiki N."/>
            <person name="Mizuno H."/>
            <person name="Yamamoto K."/>
            <person name="Antonio B.A."/>
            <person name="Baba T."/>
            <person name="Sakata K."/>
            <person name="Nagamura Y."/>
            <person name="Aoki H."/>
            <person name="Arikawa K."/>
            <person name="Arita K."/>
            <person name="Bito T."/>
            <person name="Chiden Y."/>
            <person name="Fujitsuka N."/>
            <person name="Fukunaka R."/>
            <person name="Hamada M."/>
            <person name="Harada C."/>
            <person name="Hayashi A."/>
            <person name="Hijishita S."/>
            <person name="Honda M."/>
            <person name="Hosokawa S."/>
            <person name="Ichikawa Y."/>
            <person name="Idonuma A."/>
            <person name="Iijima M."/>
            <person name="Ikeda M."/>
            <person name="Ikeno M."/>
            <person name="Ito K."/>
            <person name="Ito S."/>
            <person name="Ito T."/>
            <person name="Ito Y."/>
            <person name="Ito Y."/>
            <person name="Iwabuchi A."/>
            <person name="Kamiya K."/>
            <person name="Karasawa W."/>
            <person name="Kurita K."/>
            <person name="Katagiri S."/>
            <person name="Kikuta A."/>
            <person name="Kobayashi H."/>
            <person name="Kobayashi N."/>
            <person name="Machita K."/>
            <person name="Maehara T."/>
            <person name="Masukawa M."/>
            <person name="Mizubayashi T."/>
            <person name="Mukai Y."/>
            <person name="Nagasaki H."/>
            <person name="Nagata Y."/>
            <person name="Naito S."/>
            <person name="Nakashima M."/>
            <person name="Nakama Y."/>
            <person name="Nakamichi Y."/>
            <person name="Nakamura M."/>
            <person name="Meguro A."/>
            <person name="Negishi M."/>
            <person name="Ohta I."/>
            <person name="Ohta T."/>
            <person name="Okamoto M."/>
            <person name="Ono N."/>
            <person name="Saji S."/>
            <person name="Sakaguchi M."/>
            <person name="Sakai K."/>
            <person name="Shibata M."/>
            <person name="Shimokawa T."/>
            <person name="Song J."/>
            <person name="Takazaki Y."/>
            <person name="Terasawa K."/>
            <person name="Tsugane M."/>
            <person name="Tsuji K."/>
            <person name="Ueda S."/>
            <person name="Waki K."/>
            <person name="Yamagata H."/>
            <person name="Yamamoto M."/>
            <person name="Yamamoto S."/>
            <person name="Yamane H."/>
            <person name="Yoshiki S."/>
            <person name="Yoshihara R."/>
            <person name="Yukawa K."/>
            <person name="Zhong H."/>
            <person name="Yano M."/>
            <person name="Yuan Q."/>
            <person name="Ouyang S."/>
            <person name="Liu J."/>
            <person name="Jones K.M."/>
            <person name="Gansberger K."/>
            <person name="Moffat K."/>
            <person name="Hill J."/>
            <person name="Bera J."/>
            <person name="Fadrosh D."/>
            <person name="Jin S."/>
            <person name="Johri S."/>
            <person name="Kim M."/>
            <person name="Overton L."/>
            <person name="Reardon M."/>
            <person name="Tsitrin T."/>
            <person name="Vuong H."/>
            <person name="Weaver B."/>
            <person name="Ciecko A."/>
            <person name="Tallon L."/>
            <person name="Jackson J."/>
            <person name="Pai G."/>
            <person name="Aken S.V."/>
            <person name="Utterback T."/>
            <person name="Reidmuller S."/>
            <person name="Feldblyum T."/>
            <person name="Hsiao J."/>
            <person name="Zismann V."/>
            <person name="Iobst S."/>
            <person name="de Vazeille A.R."/>
            <person name="Buell C.R."/>
            <person name="Ying K."/>
            <person name="Li Y."/>
            <person name="Lu T."/>
            <person name="Huang Y."/>
            <person name="Zhao Q."/>
            <person name="Feng Q."/>
            <person name="Zhang L."/>
            <person name="Zhu J."/>
            <person name="Weng Q."/>
            <person name="Mu J."/>
            <person name="Lu Y."/>
            <person name="Fan D."/>
            <person name="Liu Y."/>
            <person name="Guan J."/>
            <person name="Zhang Y."/>
            <person name="Yu S."/>
            <person name="Liu X."/>
            <person name="Zhang Y."/>
            <person name="Hong G."/>
            <person name="Han B."/>
            <person name="Choisne N."/>
            <person name="Demange N."/>
            <person name="Orjeda G."/>
            <person name="Samain S."/>
            <person name="Cattolico L."/>
            <person name="Pelletier E."/>
            <person name="Couloux A."/>
            <person name="Segurens B."/>
            <person name="Wincker P."/>
            <person name="D'Hont A."/>
            <person name="Scarpelli C."/>
            <person name="Weissenbach J."/>
            <person name="Salanoubat M."/>
            <person name="Quetier F."/>
            <person name="Yu Y."/>
            <person name="Kim H.R."/>
            <person name="Rambo T."/>
            <person name="Currie J."/>
            <person name="Collura K."/>
            <person name="Luo M."/>
            <person name="Yang T."/>
            <person name="Ammiraju J.S.S."/>
            <person name="Engler F."/>
            <person name="Soderlund C."/>
            <person name="Wing R.A."/>
            <person name="Palmer L.E."/>
            <person name="de la Bastide M."/>
            <person name="Spiegel L."/>
            <person name="Nascimento L."/>
            <person name="Zutavern T."/>
            <person name="O'Shaughnessy A."/>
            <person name="Dike S."/>
            <person name="Dedhia N."/>
            <person name="Preston R."/>
            <person name="Balija V."/>
            <person name="McCombie W.R."/>
            <person name="Chow T."/>
            <person name="Chen H."/>
            <person name="Chung M."/>
            <person name="Chen C."/>
            <person name="Shaw J."/>
            <person name="Wu H."/>
            <person name="Hsiao K."/>
            <person name="Chao Y."/>
            <person name="Chu M."/>
            <person name="Cheng C."/>
            <person name="Hour A."/>
            <person name="Lee P."/>
            <person name="Lin S."/>
            <person name="Lin Y."/>
            <person name="Liou J."/>
            <person name="Liu S."/>
            <person name="Hsing Y."/>
            <person name="Raghuvanshi S."/>
            <person name="Mohanty A."/>
            <person name="Bharti A.K."/>
            <person name="Gaur A."/>
            <person name="Gupta V."/>
            <person name="Kumar D."/>
            <person name="Ravi V."/>
            <person name="Vij S."/>
            <person name="Kapur A."/>
            <person name="Khurana P."/>
            <person name="Khurana P."/>
            <person name="Khurana J.P."/>
            <person name="Tyagi A.K."/>
            <person name="Gaikwad K."/>
            <person name="Singh A."/>
            <person name="Dalal V."/>
            <person name="Srivastava S."/>
            <person name="Dixit A."/>
            <person name="Pal A.K."/>
            <person name="Ghazi I.A."/>
            <person name="Yadav M."/>
            <person name="Pandit A."/>
            <person name="Bhargava A."/>
            <person name="Sureshbabu K."/>
            <person name="Batra K."/>
            <person name="Sharma T.R."/>
            <person name="Mohapatra T."/>
            <person name="Singh N.K."/>
            <person name="Messing J."/>
            <person name="Nelson A.B."/>
            <person name="Fuks G."/>
            <person name="Kavchok S."/>
            <person name="Keizer G."/>
            <person name="Linton E."/>
            <person name="Llaca V."/>
            <person name="Song R."/>
            <person name="Tanyolac B."/>
            <person name="Young S."/>
            <person name="Ho-Il K."/>
            <person name="Hahn J.H."/>
            <person name="Sangsakoo G."/>
            <person name="Vanavichit A."/>
            <person name="de Mattos Luiz.A.T."/>
            <person name="Zimmer P.D."/>
            <person name="Malone G."/>
            <person name="Dellagostin O."/>
            <person name="de Oliveira A.C."/>
            <person name="Bevan M."/>
            <person name="Bancroft I."/>
            <person name="Minx P."/>
            <person name="Cordum H."/>
            <person name="Wilson R."/>
            <person name="Cheng Z."/>
            <person name="Jin W."/>
            <person name="Jiang J."/>
            <person name="Leong S.A."/>
            <person name="Iwama H."/>
            <person name="Gojobori T."/>
            <person name="Itoh T."/>
            <person name="Niimura Y."/>
            <person name="Fujii Y."/>
            <person name="Habara T."/>
            <person name="Sakai H."/>
            <person name="Sato Y."/>
            <person name="Wilson G."/>
            <person name="Kumar K."/>
            <person name="McCouch S."/>
            <person name="Juretic N."/>
            <person name="Hoen D."/>
            <person name="Wright S."/>
            <person name="Bruskiewich R."/>
            <person name="Bureau T."/>
            <person name="Miyao A."/>
            <person name="Hirochika H."/>
            <person name="Nishikawa T."/>
            <person name="Kadowaki K."/>
            <person name="Sugiura M."/>
            <person name="Burr B."/>
            <person name="Sasaki T."/>
        </authorList>
    </citation>
    <scope>NUCLEOTIDE SEQUENCE [LARGE SCALE GENOMIC DNA]</scope>
    <source>
        <strain evidence="3">cv. Nipponbare</strain>
    </source>
</reference>
<name>A0A0P0XL58_ORYSJ</name>
<dbReference type="STRING" id="39947.A0A0P0XL58"/>
<dbReference type="eggNOG" id="KOG4313">
    <property type="taxonomic scope" value="Eukaryota"/>
</dbReference>
<reference evidence="2 3" key="2">
    <citation type="journal article" date="2013" name="Plant Cell Physiol.">
        <title>Rice Annotation Project Database (RAP-DB): an integrative and interactive database for rice genomics.</title>
        <authorList>
            <person name="Sakai H."/>
            <person name="Lee S.S."/>
            <person name="Tanaka T."/>
            <person name="Numa H."/>
            <person name="Kim J."/>
            <person name="Kawahara Y."/>
            <person name="Wakimoto H."/>
            <person name="Yang C.C."/>
            <person name="Iwamoto M."/>
            <person name="Abe T."/>
            <person name="Yamada Y."/>
            <person name="Muto A."/>
            <person name="Inokuchi H."/>
            <person name="Ikemura T."/>
            <person name="Matsumoto T."/>
            <person name="Sasaki T."/>
            <person name="Itoh T."/>
        </authorList>
    </citation>
    <scope>NUCLEOTIDE SEQUENCE [LARGE SCALE GENOMIC DNA]</scope>
    <source>
        <strain evidence="3">cv. Nipponbare</strain>
    </source>
</reference>
<proteinExistence type="evidence at protein level"/>
<gene>
    <name evidence="2" type="ordered locus">Os09g0322200</name>
    <name evidence="2" type="ORF">OSNPB_090322200</name>
</gene>
<dbReference type="OMA" id="SNTVEHV"/>
<dbReference type="Proteomes" id="UP000059680">
    <property type="component" value="Chromosome 9"/>
</dbReference>
<sequence>MAATAASSLSAAAAAARRSFPSRLRLLARRRRLPFSSTASFSAAAPPAAAASFGWEDALRVAADDRRGDESDLSGYSRKVDTCNRGMDKKGEFVAFMVEDQVVGYIHQGFVEHLRDFRDVFTIASGSNGSNNVEHVTLHSSLRTPDERTNAVGSVIRSLGDLIPGIRNELYPITSSYGMPVYFSLERAAAPYFGLWSSYEWVC</sequence>
<evidence type="ECO:0000313" key="2">
    <source>
        <dbReference type="EMBL" id="BAT07445.1"/>
    </source>
</evidence>
<organism evidence="2 3">
    <name type="scientific">Oryza sativa subsp. japonica</name>
    <name type="common">Rice</name>
    <dbReference type="NCBI Taxonomy" id="39947"/>
    <lineage>
        <taxon>Eukaryota</taxon>
        <taxon>Viridiplantae</taxon>
        <taxon>Streptophyta</taxon>
        <taxon>Embryophyta</taxon>
        <taxon>Tracheophyta</taxon>
        <taxon>Spermatophyta</taxon>
        <taxon>Magnoliopsida</taxon>
        <taxon>Liliopsida</taxon>
        <taxon>Poales</taxon>
        <taxon>Poaceae</taxon>
        <taxon>BOP clade</taxon>
        <taxon>Oryzoideae</taxon>
        <taxon>Oryzeae</taxon>
        <taxon>Oryzinae</taxon>
        <taxon>Oryza</taxon>
        <taxon>Oryza sativa</taxon>
    </lineage>
</organism>
<dbReference type="AlphaFoldDB" id="A0A0P0XL58"/>
<dbReference type="PaxDb" id="39947-A0A0P0XL58"/>
<evidence type="ECO:0000313" key="3">
    <source>
        <dbReference type="Proteomes" id="UP000059680"/>
    </source>
</evidence>
<reference evidence="2 3" key="3">
    <citation type="journal article" date="2013" name="Rice">
        <title>Improvement of the Oryza sativa Nipponbare reference genome using next generation sequence and optical map data.</title>
        <authorList>
            <person name="Kawahara Y."/>
            <person name="de la Bastide M."/>
            <person name="Hamilton J.P."/>
            <person name="Kanamori H."/>
            <person name="McCombie W.R."/>
            <person name="Ouyang S."/>
            <person name="Schwartz D.C."/>
            <person name="Tanaka T."/>
            <person name="Wu J."/>
            <person name="Zhou S."/>
            <person name="Childs K.L."/>
            <person name="Davidson R.M."/>
            <person name="Lin H."/>
            <person name="Quesada-Ocampo L."/>
            <person name="Vaillancourt B."/>
            <person name="Sakai H."/>
            <person name="Lee S.S."/>
            <person name="Kim J."/>
            <person name="Numa H."/>
            <person name="Itoh T."/>
            <person name="Buell C.R."/>
            <person name="Matsumoto T."/>
        </authorList>
    </citation>
    <scope>NUCLEOTIDE SEQUENCE [LARGE SCALE GENOMIC DNA]</scope>
    <source>
        <strain evidence="3">cv. Nipponbare</strain>
    </source>
</reference>
<dbReference type="Pfam" id="PF15916">
    <property type="entry name" value="DUF4743"/>
    <property type="match status" value="1"/>
</dbReference>
<dbReference type="InterPro" id="IPR031804">
    <property type="entry name" value="DUF4743"/>
</dbReference>